<dbReference type="RefSeq" id="WP_316982497.1">
    <property type="nucleotide sequence ID" value="NZ_CP136521.1"/>
</dbReference>
<organism evidence="1 2">
    <name type="scientific">Hwangdonia lutea</name>
    <dbReference type="NCBI Taxonomy" id="3075823"/>
    <lineage>
        <taxon>Bacteria</taxon>
        <taxon>Pseudomonadati</taxon>
        <taxon>Bacteroidota</taxon>
        <taxon>Flavobacteriia</taxon>
        <taxon>Flavobacteriales</taxon>
        <taxon>Flavobacteriaceae</taxon>
        <taxon>Hwangdonia</taxon>
    </lineage>
</organism>
<dbReference type="PROSITE" id="PS51257">
    <property type="entry name" value="PROKAR_LIPOPROTEIN"/>
    <property type="match status" value="1"/>
</dbReference>
<protein>
    <recommendedName>
        <fullName evidence="3">Lipoprotein</fullName>
    </recommendedName>
</protein>
<dbReference type="EMBL" id="CP136521">
    <property type="protein sequence ID" value="WOD42806.1"/>
    <property type="molecule type" value="Genomic_DNA"/>
</dbReference>
<evidence type="ECO:0008006" key="3">
    <source>
        <dbReference type="Google" id="ProtNLM"/>
    </source>
</evidence>
<gene>
    <name evidence="1" type="ORF">RNZ46_12485</name>
</gene>
<reference evidence="2" key="1">
    <citation type="submission" date="2024-06" db="EMBL/GenBank/DDBJ databases">
        <title>Hwangdonia haimaensis gen. nov., sp. nov., a member of the family Flavobacteriaceae isolated from the haima cold seep.</title>
        <authorList>
            <person name="Li J."/>
        </authorList>
    </citation>
    <scope>NUCLEOTIDE SEQUENCE [LARGE SCALE GENOMIC DNA]</scope>
    <source>
        <strain evidence="2">SCSIO 19198</strain>
    </source>
</reference>
<name>A0AA97EJW6_9FLAO</name>
<dbReference type="Proteomes" id="UP001302486">
    <property type="component" value="Chromosome"/>
</dbReference>
<keyword evidence="2" id="KW-1185">Reference proteome</keyword>
<evidence type="ECO:0000313" key="2">
    <source>
        <dbReference type="Proteomes" id="UP001302486"/>
    </source>
</evidence>
<sequence>MKKTRIYLIIIAILFLTISCVQKNEKSDKKEITNKKTESQKRPLADYKSQKLITFYKDYGGEISGFTLVHTNKIFNAVIFKTKEKRAYVVELDTTITYHPKPKGKIGEILDFNQLGIDNSIIKKIEFK</sequence>
<accession>A0AA97EJW6</accession>
<evidence type="ECO:0000313" key="1">
    <source>
        <dbReference type="EMBL" id="WOD42806.1"/>
    </source>
</evidence>
<proteinExistence type="predicted"/>
<dbReference type="AlphaFoldDB" id="A0AA97EJW6"/>
<dbReference type="KEGG" id="hws:RNZ46_12485"/>